<keyword evidence="3" id="KW-0378">Hydrolase</keyword>
<dbReference type="Pfam" id="PF17389">
    <property type="entry name" value="Bac_rhamnosid6H"/>
    <property type="match status" value="1"/>
</dbReference>
<dbReference type="Gene3D" id="2.60.420.10">
    <property type="entry name" value="Maltose phosphorylase, domain 3"/>
    <property type="match status" value="1"/>
</dbReference>
<sequence>MSDLTYTNLTNEVKIRKFDCNIIKNEEQKFVLGKLTARYSIPVIVKEEIKPKQIIKGENGDIIIDMGKNIVGWLQFSCHNLPKNFEIVLEFGEILQNNNFFRENLRNAQQQFRYVSNGKKSVKIHPHFTFYGFQYVRLTNWPTKNVNINDFLGLSIYSDFEQIGFVKTSDSLVNKLIDNILWSQKDNFLDVPTDCPQRDERMGWTGDAQSFSGTALFNSDCYAFYRKYAHDLALMQTFNDGMVPNVVPYFGPREKLIGGKCAWGDSACIIPWNVYLFTGKKQILEEQFESMKSWVDWIKNHGNQNQNHRNSNSQTKDPIQNDFTHENNYLWYGGDLQFGDWLALNGPTHPKVNIKRTKGGTDTTFLCSAFYYYSTSLLVKAAKVLGKSEVVDKYSKLTENILNSVRNEFFSKNGRCAVDTQTAYIISLQFGLVPKSQEKVIFSQLFKLLTKKEMHLTTGFIGTPFICRAISDAGFPKYAYDVFMQTDFPGWLNQVKMGANSLWERWNSLLPNGKVNGATMNSFNHYWSGSILEWIYRNVGGIIPIEDKPGFMEFNLWPQPGSKIEEIYIKYDSPMGTIKSGWKFIDNMNVRYHFTVPFNTIGHMKLENADASECKVINGTICLKQDERNVVADLSNGKYIIQCPYVQKEFEPTAKFN</sequence>
<evidence type="ECO:0000259" key="6">
    <source>
        <dbReference type="Pfam" id="PF17390"/>
    </source>
</evidence>
<feature type="domain" description="Alpha-L-rhamnosidase six-hairpin glycosidase" evidence="5">
    <location>
        <begin position="161"/>
        <end position="539"/>
    </location>
</feature>
<gene>
    <name evidence="7" type="ORF">TRFO_07816</name>
</gene>
<evidence type="ECO:0000259" key="4">
    <source>
        <dbReference type="Pfam" id="PF05592"/>
    </source>
</evidence>
<dbReference type="PANTHER" id="PTHR33307:SF6">
    <property type="entry name" value="ALPHA-RHAMNOSIDASE (EUROFUNG)-RELATED"/>
    <property type="match status" value="1"/>
</dbReference>
<comment type="caution">
    <text evidence="7">The sequence shown here is derived from an EMBL/GenBank/DDBJ whole genome shotgun (WGS) entry which is preliminary data.</text>
</comment>
<evidence type="ECO:0000313" key="7">
    <source>
        <dbReference type="EMBL" id="OHT00819.1"/>
    </source>
</evidence>
<dbReference type="GO" id="GO:0005975">
    <property type="term" value="P:carbohydrate metabolic process"/>
    <property type="evidence" value="ECO:0007669"/>
    <property type="project" value="InterPro"/>
</dbReference>
<dbReference type="PANTHER" id="PTHR33307">
    <property type="entry name" value="ALPHA-RHAMNOSIDASE (EUROFUNG)"/>
    <property type="match status" value="1"/>
</dbReference>
<dbReference type="InterPro" id="IPR008902">
    <property type="entry name" value="Rhamnosid_concanavalin"/>
</dbReference>
<protein>
    <recommendedName>
        <fullName evidence="2">alpha-L-rhamnosidase</fullName>
        <ecNumber evidence="2">3.2.1.40</ecNumber>
    </recommendedName>
</protein>
<organism evidence="7 8">
    <name type="scientific">Tritrichomonas foetus</name>
    <dbReference type="NCBI Taxonomy" id="1144522"/>
    <lineage>
        <taxon>Eukaryota</taxon>
        <taxon>Metamonada</taxon>
        <taxon>Parabasalia</taxon>
        <taxon>Tritrichomonadida</taxon>
        <taxon>Tritrichomonadidae</taxon>
        <taxon>Tritrichomonas</taxon>
    </lineage>
</organism>
<feature type="domain" description="Alpha-L-rhamnosidase concanavalin-like" evidence="4">
    <location>
        <begin position="58"/>
        <end position="156"/>
    </location>
</feature>
<evidence type="ECO:0000256" key="1">
    <source>
        <dbReference type="ARBA" id="ARBA00001445"/>
    </source>
</evidence>
<keyword evidence="8" id="KW-1185">Reference proteome</keyword>
<dbReference type="Proteomes" id="UP000179807">
    <property type="component" value="Unassembled WGS sequence"/>
</dbReference>
<dbReference type="SUPFAM" id="SSF48208">
    <property type="entry name" value="Six-hairpin glycosidases"/>
    <property type="match status" value="1"/>
</dbReference>
<dbReference type="InterPro" id="IPR035398">
    <property type="entry name" value="Bac_rhamnosid_C"/>
</dbReference>
<dbReference type="InterPro" id="IPR008928">
    <property type="entry name" value="6-hairpin_glycosidase_sf"/>
</dbReference>
<dbReference type="Pfam" id="PF17390">
    <property type="entry name" value="Bac_rhamnosid_C"/>
    <property type="match status" value="1"/>
</dbReference>
<comment type="catalytic activity">
    <reaction evidence="1">
        <text>Hydrolysis of terminal non-reducing alpha-L-rhamnose residues in alpha-L-rhamnosides.</text>
        <dbReference type="EC" id="3.2.1.40"/>
    </reaction>
</comment>
<dbReference type="InterPro" id="IPR016007">
    <property type="entry name" value="Alpha_rhamnosid"/>
</dbReference>
<dbReference type="AlphaFoldDB" id="A0A1J4JP50"/>
<reference evidence="7" key="1">
    <citation type="submission" date="2016-10" db="EMBL/GenBank/DDBJ databases">
        <authorList>
            <person name="Benchimol M."/>
            <person name="Almeida L.G."/>
            <person name="Vasconcelos A.T."/>
            <person name="Perreira-Neves A."/>
            <person name="Rosa I.A."/>
            <person name="Tasca T."/>
            <person name="Bogo M.R."/>
            <person name="de Souza W."/>
        </authorList>
    </citation>
    <scope>NUCLEOTIDE SEQUENCE [LARGE SCALE GENOMIC DNA]</scope>
    <source>
        <strain evidence="7">K</strain>
    </source>
</reference>
<dbReference type="EMBL" id="MLAK01000938">
    <property type="protein sequence ID" value="OHT00819.1"/>
    <property type="molecule type" value="Genomic_DNA"/>
</dbReference>
<dbReference type="InterPro" id="IPR035396">
    <property type="entry name" value="Bac_rhamnosid6H"/>
</dbReference>
<dbReference type="InterPro" id="IPR012341">
    <property type="entry name" value="6hp_glycosidase-like_sf"/>
</dbReference>
<evidence type="ECO:0000259" key="5">
    <source>
        <dbReference type="Pfam" id="PF17389"/>
    </source>
</evidence>
<dbReference type="OrthoDB" id="10036721at2759"/>
<dbReference type="RefSeq" id="XP_068353955.1">
    <property type="nucleotide sequence ID" value="XM_068493916.1"/>
</dbReference>
<dbReference type="GeneID" id="94828620"/>
<name>A0A1J4JP50_9EUKA</name>
<feature type="domain" description="Alpha-L-rhamnosidase C-terminal" evidence="6">
    <location>
        <begin position="546"/>
        <end position="612"/>
    </location>
</feature>
<accession>A0A1J4JP50</accession>
<dbReference type="Gene3D" id="1.50.10.10">
    <property type="match status" value="1"/>
</dbReference>
<dbReference type="Pfam" id="PF05592">
    <property type="entry name" value="Bac_rhamnosid"/>
    <property type="match status" value="1"/>
</dbReference>
<evidence type="ECO:0000256" key="2">
    <source>
        <dbReference type="ARBA" id="ARBA00012652"/>
    </source>
</evidence>
<evidence type="ECO:0000256" key="3">
    <source>
        <dbReference type="ARBA" id="ARBA00022801"/>
    </source>
</evidence>
<dbReference type="EC" id="3.2.1.40" evidence="2"/>
<proteinExistence type="predicted"/>
<dbReference type="VEuPathDB" id="TrichDB:TRFO_07816"/>
<dbReference type="Gene3D" id="2.60.120.260">
    <property type="entry name" value="Galactose-binding domain-like"/>
    <property type="match status" value="1"/>
</dbReference>
<dbReference type="GO" id="GO:0030596">
    <property type="term" value="F:alpha-L-rhamnosidase activity"/>
    <property type="evidence" value="ECO:0007669"/>
    <property type="project" value="UniProtKB-EC"/>
</dbReference>
<evidence type="ECO:0000313" key="8">
    <source>
        <dbReference type="Proteomes" id="UP000179807"/>
    </source>
</evidence>